<feature type="binding site" evidence="10">
    <location>
        <position position="126"/>
    </location>
    <ligand>
        <name>UDP-N-acetyl-alpha-D-glucosamine</name>
        <dbReference type="ChEBI" id="CHEBI:57705"/>
    </ligand>
</feature>
<keyword evidence="2 10" id="KW-0132">Cell division</keyword>
<evidence type="ECO:0000259" key="12">
    <source>
        <dbReference type="Pfam" id="PF04101"/>
    </source>
</evidence>
<dbReference type="PANTHER" id="PTHR21015">
    <property type="entry name" value="UDP-N-ACETYLGLUCOSAMINE--N-ACETYLMURAMYL-(PENTAPEPTIDE) PYROPHOSPHORYL-UNDECAPRENOL N-ACETYLGLUCOSAMINE TRANSFERASE 1"/>
    <property type="match status" value="1"/>
</dbReference>
<keyword evidence="5 10" id="KW-0133">Cell shape</keyword>
<dbReference type="InterPro" id="IPR004276">
    <property type="entry name" value="GlycoTrans_28_N"/>
</dbReference>
<feature type="domain" description="Glycosyltransferase family 28 N-terminal" evidence="11">
    <location>
        <begin position="6"/>
        <end position="142"/>
    </location>
</feature>
<organism evidence="13 14">
    <name type="scientific">Methylacidimicrobium tartarophylax</name>
    <dbReference type="NCBI Taxonomy" id="1041768"/>
    <lineage>
        <taxon>Bacteria</taxon>
        <taxon>Pseudomonadati</taxon>
        <taxon>Verrucomicrobiota</taxon>
        <taxon>Methylacidimicrobium</taxon>
    </lineage>
</organism>
<feature type="binding site" evidence="10">
    <location>
        <position position="167"/>
    </location>
    <ligand>
        <name>UDP-N-acetyl-alpha-D-glucosamine</name>
        <dbReference type="ChEBI" id="CHEBI:57705"/>
    </ligand>
</feature>
<evidence type="ECO:0000256" key="1">
    <source>
        <dbReference type="ARBA" id="ARBA00022475"/>
    </source>
</evidence>
<evidence type="ECO:0000256" key="8">
    <source>
        <dbReference type="ARBA" id="ARBA00023306"/>
    </source>
</evidence>
<dbReference type="Proteomes" id="UP000334923">
    <property type="component" value="Unassembled WGS sequence"/>
</dbReference>
<keyword evidence="6 10" id="KW-0573">Peptidoglycan synthesis</keyword>
<protein>
    <recommendedName>
        <fullName evidence="10">UDP-N-acetylglucosamine--N-acetylmuramyl-(pentapeptide) pyrophosphoryl-undecaprenol N-acetylglucosamine transferase</fullName>
        <ecNumber evidence="10">2.4.1.227</ecNumber>
    </recommendedName>
    <alternativeName>
        <fullName evidence="10">Undecaprenyl-PP-MurNAc-pentapeptide-UDPGlcNAc GlcNAc transferase</fullName>
    </alternativeName>
</protein>
<feature type="binding site" evidence="10">
    <location>
        <position position="297"/>
    </location>
    <ligand>
        <name>UDP-N-acetyl-alpha-D-glucosamine</name>
        <dbReference type="ChEBI" id="CHEBI:57705"/>
    </ligand>
</feature>
<proteinExistence type="inferred from homology"/>
<dbReference type="OrthoDB" id="9808936at2"/>
<dbReference type="GO" id="GO:0051301">
    <property type="term" value="P:cell division"/>
    <property type="evidence" value="ECO:0007669"/>
    <property type="project" value="UniProtKB-KW"/>
</dbReference>
<dbReference type="EMBL" id="CABFVA020000006">
    <property type="protein sequence ID" value="VVM04589.1"/>
    <property type="molecule type" value="Genomic_DNA"/>
</dbReference>
<comment type="similarity">
    <text evidence="10">Belongs to the glycosyltransferase 28 family. MurG subfamily.</text>
</comment>
<keyword evidence="1 10" id="KW-1003">Cell membrane</keyword>
<accession>A0A5E6M5H7</accession>
<dbReference type="CDD" id="cd03785">
    <property type="entry name" value="GT28_MurG"/>
    <property type="match status" value="1"/>
</dbReference>
<dbReference type="GO" id="GO:0005975">
    <property type="term" value="P:carbohydrate metabolic process"/>
    <property type="evidence" value="ECO:0007669"/>
    <property type="project" value="InterPro"/>
</dbReference>
<dbReference type="RefSeq" id="WP_142659053.1">
    <property type="nucleotide sequence ID" value="NZ_CABFVA020000006.1"/>
</dbReference>
<dbReference type="GO" id="GO:0050511">
    <property type="term" value="F:undecaprenyldiphospho-muramoylpentapeptide beta-N-acetylglucosaminyltransferase activity"/>
    <property type="evidence" value="ECO:0007669"/>
    <property type="project" value="UniProtKB-UniRule"/>
</dbReference>
<dbReference type="UniPathway" id="UPA00219"/>
<dbReference type="GO" id="GO:0051991">
    <property type="term" value="F:UDP-N-acetyl-D-glucosamine:N-acetylmuramoyl-L-alanyl-D-glutamyl-meso-2,6-diaminopimelyl-D-alanyl-D-alanine-diphosphoundecaprenol 4-beta-N-acetylglucosaminlytransferase activity"/>
    <property type="evidence" value="ECO:0007669"/>
    <property type="project" value="RHEA"/>
</dbReference>
<comment type="subcellular location">
    <subcellularLocation>
        <location evidence="10">Cell membrane</location>
        <topology evidence="10">Peripheral membrane protein</topology>
        <orientation evidence="10">Cytoplasmic side</orientation>
    </subcellularLocation>
</comment>
<dbReference type="GO" id="GO:0009252">
    <property type="term" value="P:peptidoglycan biosynthetic process"/>
    <property type="evidence" value="ECO:0007669"/>
    <property type="project" value="UniProtKB-UniRule"/>
</dbReference>
<feature type="binding site" evidence="10">
    <location>
        <position position="197"/>
    </location>
    <ligand>
        <name>UDP-N-acetyl-alpha-D-glucosamine</name>
        <dbReference type="ChEBI" id="CHEBI:57705"/>
    </ligand>
</feature>
<keyword evidence="3 10" id="KW-0328">Glycosyltransferase</keyword>
<reference evidence="13 14" key="1">
    <citation type="submission" date="2019-09" db="EMBL/GenBank/DDBJ databases">
        <authorList>
            <person name="Cremers G."/>
        </authorList>
    </citation>
    <scope>NUCLEOTIDE SEQUENCE [LARGE SCALE GENOMIC DNA]</scope>
    <source>
        <strain evidence="13">4A</strain>
    </source>
</reference>
<keyword evidence="9 10" id="KW-0961">Cell wall biogenesis/degradation</keyword>
<keyword evidence="14" id="KW-1185">Reference proteome</keyword>
<dbReference type="SUPFAM" id="SSF53756">
    <property type="entry name" value="UDP-Glycosyltransferase/glycogen phosphorylase"/>
    <property type="match status" value="1"/>
</dbReference>
<keyword evidence="4 10" id="KW-0808">Transferase</keyword>
<evidence type="ECO:0000256" key="7">
    <source>
        <dbReference type="ARBA" id="ARBA00023136"/>
    </source>
</evidence>
<evidence type="ECO:0000256" key="2">
    <source>
        <dbReference type="ARBA" id="ARBA00022618"/>
    </source>
</evidence>
<keyword evidence="8 10" id="KW-0131">Cell cycle</keyword>
<comment type="caution">
    <text evidence="10">Lacks conserved residue(s) required for the propagation of feature annotation.</text>
</comment>
<evidence type="ECO:0000256" key="9">
    <source>
        <dbReference type="ARBA" id="ARBA00023316"/>
    </source>
</evidence>
<dbReference type="InterPro" id="IPR007235">
    <property type="entry name" value="Glyco_trans_28_C"/>
</dbReference>
<dbReference type="NCBIfam" id="TIGR01133">
    <property type="entry name" value="murG"/>
    <property type="match status" value="1"/>
</dbReference>
<dbReference type="GO" id="GO:0071555">
    <property type="term" value="P:cell wall organization"/>
    <property type="evidence" value="ECO:0007669"/>
    <property type="project" value="UniProtKB-KW"/>
</dbReference>
<dbReference type="InterPro" id="IPR006009">
    <property type="entry name" value="GlcNAc_MurG"/>
</dbReference>
<evidence type="ECO:0000256" key="5">
    <source>
        <dbReference type="ARBA" id="ARBA00022960"/>
    </source>
</evidence>
<dbReference type="Pfam" id="PF03033">
    <property type="entry name" value="Glyco_transf_28"/>
    <property type="match status" value="1"/>
</dbReference>
<evidence type="ECO:0000259" key="11">
    <source>
        <dbReference type="Pfam" id="PF03033"/>
    </source>
</evidence>
<evidence type="ECO:0000256" key="3">
    <source>
        <dbReference type="ARBA" id="ARBA00022676"/>
    </source>
</evidence>
<comment type="catalytic activity">
    <reaction evidence="10">
        <text>di-trans,octa-cis-undecaprenyl diphospho-N-acetyl-alpha-D-muramoyl-L-alanyl-D-glutamyl-meso-2,6-diaminopimeloyl-D-alanyl-D-alanine + UDP-N-acetyl-alpha-D-glucosamine = di-trans,octa-cis-undecaprenyl diphospho-[N-acetyl-alpha-D-glucosaminyl-(1-&gt;4)]-N-acetyl-alpha-D-muramoyl-L-alanyl-D-glutamyl-meso-2,6-diaminopimeloyl-D-alanyl-D-alanine + UDP + H(+)</text>
        <dbReference type="Rhea" id="RHEA:31227"/>
        <dbReference type="ChEBI" id="CHEBI:15378"/>
        <dbReference type="ChEBI" id="CHEBI:57705"/>
        <dbReference type="ChEBI" id="CHEBI:58223"/>
        <dbReference type="ChEBI" id="CHEBI:61387"/>
        <dbReference type="ChEBI" id="CHEBI:61388"/>
        <dbReference type="EC" id="2.4.1.227"/>
    </reaction>
</comment>
<dbReference type="EC" id="2.4.1.227" evidence="10"/>
<feature type="domain" description="Glycosyl transferase family 28 C-terminal" evidence="12">
    <location>
        <begin position="190"/>
        <end position="353"/>
    </location>
</feature>
<dbReference type="PANTHER" id="PTHR21015:SF22">
    <property type="entry name" value="GLYCOSYLTRANSFERASE"/>
    <property type="match status" value="1"/>
</dbReference>
<evidence type="ECO:0000256" key="10">
    <source>
        <dbReference type="HAMAP-Rule" id="MF_00033"/>
    </source>
</evidence>
<comment type="function">
    <text evidence="10">Cell wall formation. Catalyzes the transfer of a GlcNAc subunit on undecaprenyl-pyrophosphoryl-MurNAc-pentapeptide (lipid intermediate I) to form undecaprenyl-pyrophosphoryl-MurNAc-(pentapeptide)GlcNAc (lipid intermediate II).</text>
</comment>
<name>A0A5E6M5H7_9BACT</name>
<dbReference type="HAMAP" id="MF_00033">
    <property type="entry name" value="MurG"/>
    <property type="match status" value="1"/>
</dbReference>
<evidence type="ECO:0000256" key="6">
    <source>
        <dbReference type="ARBA" id="ARBA00022984"/>
    </source>
</evidence>
<dbReference type="AlphaFoldDB" id="A0A5E6M5H7"/>
<dbReference type="Gene3D" id="3.40.50.2000">
    <property type="entry name" value="Glycogen Phosphorylase B"/>
    <property type="match status" value="2"/>
</dbReference>
<evidence type="ECO:0000313" key="14">
    <source>
        <dbReference type="Proteomes" id="UP000334923"/>
    </source>
</evidence>
<dbReference type="GO" id="GO:0008360">
    <property type="term" value="P:regulation of cell shape"/>
    <property type="evidence" value="ECO:0007669"/>
    <property type="project" value="UniProtKB-KW"/>
</dbReference>
<evidence type="ECO:0000256" key="4">
    <source>
        <dbReference type="ARBA" id="ARBA00022679"/>
    </source>
</evidence>
<evidence type="ECO:0000313" key="13">
    <source>
        <dbReference type="EMBL" id="VVM04589.1"/>
    </source>
</evidence>
<dbReference type="GO" id="GO:0005886">
    <property type="term" value="C:plasma membrane"/>
    <property type="evidence" value="ECO:0007669"/>
    <property type="project" value="UniProtKB-SubCell"/>
</dbReference>
<comment type="pathway">
    <text evidence="10">Cell wall biogenesis; peptidoglycan biosynthesis.</text>
</comment>
<dbReference type="Pfam" id="PF04101">
    <property type="entry name" value="Glyco_tran_28_C"/>
    <property type="match status" value="1"/>
</dbReference>
<feature type="binding site" evidence="10">
    <location>
        <begin position="13"/>
        <end position="15"/>
    </location>
    <ligand>
        <name>UDP-N-acetyl-alpha-D-glucosamine</name>
        <dbReference type="ChEBI" id="CHEBI:57705"/>
    </ligand>
</feature>
<gene>
    <name evidence="10 13" type="primary">murG</name>
    <name evidence="13" type="ORF">MAMT_00168</name>
</gene>
<keyword evidence="7 10" id="KW-0472">Membrane</keyword>
<sequence>MTKKRVVIACGGTGGHLLPGLAVAEELRRRGKEVCLLLSEKSIDRTALEGEGDYPWETLPTMGWPGAFSAKTPAFFLRLWRSGRSCAALFSRLGPGAVLGMGGFLSAAPLLVAKRRRIATVLHESNAVPGLVTRLFSHRVDRLLLGFDACRERLPGISTIVTGTPLRSSLRRVPRSEAAQALGLSADRPTILVLGGSQGAQALNRLLREGASALVQASDLVQILHLSGPADREACLAAYRSHRIPAVVESFSHRMDLFYSLADIAVARAGAATLSEVAFYGLPSILVPFPFAADDHQRANAKAFVAAGASLTYDQATLTGERLATKLREILNDDQRRREMGRSAARLARPEAARAVAEEVERCMHG</sequence>